<dbReference type="SUPFAM" id="SSF49464">
    <property type="entry name" value="Carboxypeptidase regulatory domain-like"/>
    <property type="match status" value="1"/>
</dbReference>
<protein>
    <submittedName>
        <fullName evidence="1">Carboxypeptidase-like regulatory domain-containing protein</fullName>
    </submittedName>
</protein>
<dbReference type="EMBL" id="JBHTMV010000002">
    <property type="protein sequence ID" value="MFD1292502.1"/>
    <property type="molecule type" value="Genomic_DNA"/>
</dbReference>
<keyword evidence="2" id="KW-1185">Reference proteome</keyword>
<accession>A0ABW3WK48</accession>
<dbReference type="InterPro" id="IPR008969">
    <property type="entry name" value="CarboxyPept-like_regulatory"/>
</dbReference>
<comment type="caution">
    <text evidence="1">The sequence shown here is derived from an EMBL/GenBank/DDBJ whole genome shotgun (WGS) entry which is preliminary data.</text>
</comment>
<dbReference type="RefSeq" id="WP_386807145.1">
    <property type="nucleotide sequence ID" value="NZ_JBHTMV010000002.1"/>
</dbReference>
<evidence type="ECO:0000313" key="1">
    <source>
        <dbReference type="EMBL" id="MFD1292502.1"/>
    </source>
</evidence>
<dbReference type="Proteomes" id="UP001597241">
    <property type="component" value="Unassembled WGS sequence"/>
</dbReference>
<gene>
    <name evidence="1" type="ORF">ACFQ5N_01530</name>
</gene>
<evidence type="ECO:0000313" key="2">
    <source>
        <dbReference type="Proteomes" id="UP001597241"/>
    </source>
</evidence>
<organism evidence="1 2">
    <name type="scientific">Lutibacter holmesii</name>
    <dbReference type="NCBI Taxonomy" id="1137985"/>
    <lineage>
        <taxon>Bacteria</taxon>
        <taxon>Pseudomonadati</taxon>
        <taxon>Bacteroidota</taxon>
        <taxon>Flavobacteriia</taxon>
        <taxon>Flavobacteriales</taxon>
        <taxon>Flavobacteriaceae</taxon>
        <taxon>Lutibacter</taxon>
    </lineage>
</organism>
<reference evidence="2" key="1">
    <citation type="journal article" date="2019" name="Int. J. Syst. Evol. Microbiol.">
        <title>The Global Catalogue of Microorganisms (GCM) 10K type strain sequencing project: providing services to taxonomists for standard genome sequencing and annotation.</title>
        <authorList>
            <consortium name="The Broad Institute Genomics Platform"/>
            <consortium name="The Broad Institute Genome Sequencing Center for Infectious Disease"/>
            <person name="Wu L."/>
            <person name="Ma J."/>
        </authorList>
    </citation>
    <scope>NUCLEOTIDE SEQUENCE [LARGE SCALE GENOMIC DNA]</scope>
    <source>
        <strain evidence="2">CCUG 62221</strain>
    </source>
</reference>
<dbReference type="Pfam" id="PF13715">
    <property type="entry name" value="CarbopepD_reg_2"/>
    <property type="match status" value="1"/>
</dbReference>
<name>A0ABW3WK48_9FLAO</name>
<proteinExistence type="predicted"/>
<sequence length="256" mass="29399">MKLNIKILLITALIFNFGVKLYAQEDRTILQGKVKYNDTFLEGINIVNLATKIGTASNSHGIFIIPAAKGDSILFSSISYQNRTIVITDHIIEEKSLTVYLEPGFNELDEVEILRKVRLEFNNVAIDRRTILDEDEITRSAAPDVSRTFDYNTQLTNGVSFIGIYNAITKNAKAKKRAENNENIRVTRLKDGFAFKIRNDYGDKFFVEWLYIPVDEINVFLDFCEANGLRELYDSNEFLVKNFLVLQSNEYLELKK</sequence>